<dbReference type="GO" id="GO:0032259">
    <property type="term" value="P:methylation"/>
    <property type="evidence" value="ECO:0007669"/>
    <property type="project" value="UniProtKB-KW"/>
</dbReference>
<dbReference type="AlphaFoldDB" id="A0A1I3WWS0"/>
<reference evidence="5 6" key="1">
    <citation type="submission" date="2016-10" db="EMBL/GenBank/DDBJ databases">
        <authorList>
            <person name="de Groot N.N."/>
        </authorList>
    </citation>
    <scope>NUCLEOTIDE SEQUENCE [LARGE SCALE GENOMIC DNA]</scope>
    <source>
        <strain evidence="5 6">NE2</strain>
    </source>
</reference>
<feature type="transmembrane region" description="Helical" evidence="3">
    <location>
        <begin position="178"/>
        <end position="197"/>
    </location>
</feature>
<keyword evidence="5" id="KW-0489">Methyltransferase</keyword>
<evidence type="ECO:0000256" key="1">
    <source>
        <dbReference type="ARBA" id="ARBA00005801"/>
    </source>
</evidence>
<feature type="transmembrane region" description="Helical" evidence="3">
    <location>
        <begin position="19"/>
        <end position="39"/>
    </location>
</feature>
<dbReference type="PANTHER" id="PTHR30487:SF0">
    <property type="entry name" value="PREPILIN LEADER PEPTIDASE_N-METHYLTRANSFERASE-RELATED"/>
    <property type="match status" value="1"/>
</dbReference>
<evidence type="ECO:0000313" key="6">
    <source>
        <dbReference type="Proteomes" id="UP000198755"/>
    </source>
</evidence>
<feature type="domain" description="Prepilin type IV endopeptidase peptidase" evidence="4">
    <location>
        <begin position="49"/>
        <end position="157"/>
    </location>
</feature>
<dbReference type="Gene3D" id="1.20.120.1220">
    <property type="match status" value="1"/>
</dbReference>
<keyword evidence="3" id="KW-0472">Membrane</keyword>
<organism evidence="5 6">
    <name type="scientific">Methylocapsa palsarum</name>
    <dbReference type="NCBI Taxonomy" id="1612308"/>
    <lineage>
        <taxon>Bacteria</taxon>
        <taxon>Pseudomonadati</taxon>
        <taxon>Pseudomonadota</taxon>
        <taxon>Alphaproteobacteria</taxon>
        <taxon>Hyphomicrobiales</taxon>
        <taxon>Beijerinckiaceae</taxon>
        <taxon>Methylocapsa</taxon>
    </lineage>
</organism>
<dbReference type="STRING" id="1612308.SAMN05444581_102173"/>
<dbReference type="InterPro" id="IPR014032">
    <property type="entry name" value="Peptidase_A24A_bac"/>
</dbReference>
<dbReference type="InterPro" id="IPR000045">
    <property type="entry name" value="Prepilin_IV_endopep_pep"/>
</dbReference>
<dbReference type="RefSeq" id="WP_244532088.1">
    <property type="nucleotide sequence ID" value="NZ_FOSN01000002.1"/>
</dbReference>
<sequence length="199" mass="20904">MSGAVSHPATSVHPPRTRLFALIAVVSVCTGVALSVTLVPPPESLFGAALAALMILVAIIDARTFLIPNELNLCALLLGLAAAGQRSPLIAESVLMAAARGAILAAAFFALAEIYRRLRGRDGIGLGDVKLAAVAGVWLDWPFMPVAVEIAALSALAAYGIGRFILRLPLRADATLPFGLFFAPAIWVGWLLQNAFFDF</sequence>
<dbReference type="GO" id="GO:0008168">
    <property type="term" value="F:methyltransferase activity"/>
    <property type="evidence" value="ECO:0007669"/>
    <property type="project" value="UniProtKB-KW"/>
</dbReference>
<feature type="transmembrane region" description="Helical" evidence="3">
    <location>
        <begin position="45"/>
        <end position="66"/>
    </location>
</feature>
<name>A0A1I3WWS0_9HYPH</name>
<keyword evidence="6" id="KW-1185">Reference proteome</keyword>
<dbReference type="InterPro" id="IPR050882">
    <property type="entry name" value="Prepilin_peptidase/N-MTase"/>
</dbReference>
<accession>A0A1I3WWS0</accession>
<feature type="transmembrane region" description="Helical" evidence="3">
    <location>
        <begin position="147"/>
        <end position="166"/>
    </location>
</feature>
<evidence type="ECO:0000313" key="5">
    <source>
        <dbReference type="EMBL" id="SFK11387.1"/>
    </source>
</evidence>
<comment type="similarity">
    <text evidence="1 2">Belongs to the peptidase A24 family.</text>
</comment>
<dbReference type="GO" id="GO:0004190">
    <property type="term" value="F:aspartic-type endopeptidase activity"/>
    <property type="evidence" value="ECO:0007669"/>
    <property type="project" value="InterPro"/>
</dbReference>
<dbReference type="EMBL" id="FOSN01000002">
    <property type="protein sequence ID" value="SFK11387.1"/>
    <property type="molecule type" value="Genomic_DNA"/>
</dbReference>
<feature type="transmembrane region" description="Helical" evidence="3">
    <location>
        <begin position="97"/>
        <end position="116"/>
    </location>
</feature>
<keyword evidence="3" id="KW-0812">Transmembrane</keyword>
<proteinExistence type="inferred from homology"/>
<gene>
    <name evidence="5" type="ORF">SAMN05444581_102173</name>
</gene>
<dbReference type="PRINTS" id="PR00864">
    <property type="entry name" value="PREPILNPTASE"/>
</dbReference>
<evidence type="ECO:0000256" key="3">
    <source>
        <dbReference type="SAM" id="Phobius"/>
    </source>
</evidence>
<keyword evidence="3" id="KW-1133">Transmembrane helix</keyword>
<dbReference type="GO" id="GO:0006465">
    <property type="term" value="P:signal peptide processing"/>
    <property type="evidence" value="ECO:0007669"/>
    <property type="project" value="TreeGrafter"/>
</dbReference>
<dbReference type="GO" id="GO:0005886">
    <property type="term" value="C:plasma membrane"/>
    <property type="evidence" value="ECO:0007669"/>
    <property type="project" value="TreeGrafter"/>
</dbReference>
<dbReference type="PANTHER" id="PTHR30487">
    <property type="entry name" value="TYPE 4 PREPILIN-LIKE PROTEINS LEADER PEPTIDE-PROCESSING ENZYME"/>
    <property type="match status" value="1"/>
</dbReference>
<evidence type="ECO:0000259" key="4">
    <source>
        <dbReference type="Pfam" id="PF01478"/>
    </source>
</evidence>
<dbReference type="Pfam" id="PF01478">
    <property type="entry name" value="Peptidase_A24"/>
    <property type="match status" value="1"/>
</dbReference>
<dbReference type="Proteomes" id="UP000198755">
    <property type="component" value="Unassembled WGS sequence"/>
</dbReference>
<keyword evidence="5" id="KW-0808">Transferase</keyword>
<evidence type="ECO:0000256" key="2">
    <source>
        <dbReference type="RuleBase" id="RU003793"/>
    </source>
</evidence>
<protein>
    <submittedName>
        <fullName evidence="5">Leader peptidase (Prepilin peptidase) / N-methyltransferase</fullName>
    </submittedName>
</protein>